<dbReference type="Pfam" id="PF06429">
    <property type="entry name" value="Flg_bbr_C"/>
    <property type="match status" value="1"/>
</dbReference>
<evidence type="ECO:0000256" key="2">
    <source>
        <dbReference type="RuleBase" id="RU362116"/>
    </source>
</evidence>
<dbReference type="InterPro" id="IPR037925">
    <property type="entry name" value="FlgE/F/G-like"/>
</dbReference>
<dbReference type="OrthoDB" id="9800375at2"/>
<keyword evidence="6" id="KW-0966">Cell projection</keyword>
<gene>
    <name evidence="6" type="ORF">EDM21_18685</name>
</gene>
<dbReference type="RefSeq" id="WP_157337973.1">
    <property type="nucleotide sequence ID" value="NZ_RHLK01000013.1"/>
</dbReference>
<feature type="domain" description="Flagellar basal body rod protein N-terminal" evidence="3">
    <location>
        <begin position="12"/>
        <end position="35"/>
    </location>
</feature>
<comment type="subcellular location">
    <subcellularLocation>
        <location evidence="2">Bacterial flagellum basal body</location>
    </subcellularLocation>
</comment>
<dbReference type="Pfam" id="PF00460">
    <property type="entry name" value="Flg_bb_rod"/>
    <property type="match status" value="1"/>
</dbReference>
<name>A0A7X3K0W4_9BACL</name>
<dbReference type="PANTHER" id="PTHR30435:SF19">
    <property type="entry name" value="FLAGELLAR BASAL-BODY ROD PROTEIN FLGG"/>
    <property type="match status" value="1"/>
</dbReference>
<organism evidence="6 7">
    <name type="scientific">Paenibacillus lutrae</name>
    <dbReference type="NCBI Taxonomy" id="2078573"/>
    <lineage>
        <taxon>Bacteria</taxon>
        <taxon>Bacillati</taxon>
        <taxon>Bacillota</taxon>
        <taxon>Bacilli</taxon>
        <taxon>Bacillales</taxon>
        <taxon>Paenibacillaceae</taxon>
        <taxon>Paenibacillus</taxon>
    </lineage>
</organism>
<proteinExistence type="inferred from homology"/>
<dbReference type="InterPro" id="IPR001444">
    <property type="entry name" value="Flag_bb_rod_N"/>
</dbReference>
<evidence type="ECO:0000259" key="4">
    <source>
        <dbReference type="Pfam" id="PF06429"/>
    </source>
</evidence>
<dbReference type="InterPro" id="IPR010930">
    <property type="entry name" value="Flg_bb/hook_C_dom"/>
</dbReference>
<dbReference type="Pfam" id="PF22692">
    <property type="entry name" value="LlgE_F_G_D1"/>
    <property type="match status" value="1"/>
</dbReference>
<dbReference type="GO" id="GO:0071978">
    <property type="term" value="P:bacterial-type flagellum-dependent swarming motility"/>
    <property type="evidence" value="ECO:0007669"/>
    <property type="project" value="TreeGrafter"/>
</dbReference>
<dbReference type="AlphaFoldDB" id="A0A7X3K0W4"/>
<evidence type="ECO:0000313" key="6">
    <source>
        <dbReference type="EMBL" id="MVP01522.1"/>
    </source>
</evidence>
<dbReference type="Proteomes" id="UP000490800">
    <property type="component" value="Unassembled WGS sequence"/>
</dbReference>
<keyword evidence="6" id="KW-0282">Flagellum</keyword>
<dbReference type="SUPFAM" id="SSF117143">
    <property type="entry name" value="Flagellar hook protein flgE"/>
    <property type="match status" value="1"/>
</dbReference>
<sequence length="292" mass="31687">MNNSIINASISMQGLQQKLDILANNMANADTVGYKKKEASFQNVLTNVLGEPEGFRQNGRMTPLGLPQGWGARLVGLQSNMKQGSLNQTDNPYDLAIEGDGLFEVTVPGSQEPVWTRDGSFKLSVYEKVDPATGARTKAMGLTTKDGYFVKDAANNEPIQIAINPADPTLQNTRVRIDELGRVYVRNQSDPADAGRMAGQIKLVKVVAPQLLTEADGNYFRIPPNIAQNTVLTPVNTTADGVAVKQGFIEKSNVSLQDEMTELIMVQRAFQLNSRAISSADTMMGLANNLRG</sequence>
<evidence type="ECO:0000256" key="1">
    <source>
        <dbReference type="ARBA" id="ARBA00009677"/>
    </source>
</evidence>
<dbReference type="InterPro" id="IPR053967">
    <property type="entry name" value="LlgE_F_G-like_D1"/>
</dbReference>
<evidence type="ECO:0000313" key="7">
    <source>
        <dbReference type="Proteomes" id="UP000490800"/>
    </source>
</evidence>
<keyword evidence="7" id="KW-1185">Reference proteome</keyword>
<comment type="similarity">
    <text evidence="1 2">Belongs to the flagella basal body rod proteins family.</text>
</comment>
<dbReference type="InterPro" id="IPR020013">
    <property type="entry name" value="Flagellar_FlgE/F/G"/>
</dbReference>
<dbReference type="GO" id="GO:0009425">
    <property type="term" value="C:bacterial-type flagellum basal body"/>
    <property type="evidence" value="ECO:0007669"/>
    <property type="project" value="UniProtKB-SubCell"/>
</dbReference>
<evidence type="ECO:0000259" key="5">
    <source>
        <dbReference type="Pfam" id="PF22692"/>
    </source>
</evidence>
<evidence type="ECO:0000259" key="3">
    <source>
        <dbReference type="Pfam" id="PF00460"/>
    </source>
</evidence>
<keyword evidence="2" id="KW-0975">Bacterial flagellum</keyword>
<accession>A0A7X3K0W4</accession>
<feature type="domain" description="Flagellar basal-body/hook protein C-terminal" evidence="4">
    <location>
        <begin position="245"/>
        <end position="290"/>
    </location>
</feature>
<keyword evidence="6" id="KW-0969">Cilium</keyword>
<comment type="caution">
    <text evidence="6">The sequence shown here is derived from an EMBL/GenBank/DDBJ whole genome shotgun (WGS) entry which is preliminary data.</text>
</comment>
<feature type="domain" description="Flagellar hook protein FlgE/F/G-like D1" evidence="5">
    <location>
        <begin position="96"/>
        <end position="185"/>
    </location>
</feature>
<protein>
    <submittedName>
        <fullName evidence="6">Flagellar hook-basal body complex protein</fullName>
    </submittedName>
</protein>
<dbReference type="EMBL" id="RHLK01000013">
    <property type="protein sequence ID" value="MVP01522.1"/>
    <property type="molecule type" value="Genomic_DNA"/>
</dbReference>
<dbReference type="PANTHER" id="PTHR30435">
    <property type="entry name" value="FLAGELLAR PROTEIN"/>
    <property type="match status" value="1"/>
</dbReference>
<dbReference type="NCBIfam" id="TIGR03506">
    <property type="entry name" value="FlgEFG_subfam"/>
    <property type="match status" value="1"/>
</dbReference>
<reference evidence="6 7" key="1">
    <citation type="journal article" date="2019" name="Microorganisms">
        <title>Paenibacillus lutrae sp. nov., A Chitinolytic Species Isolated from A River Otter in Castril Natural Park, Granada, Spain.</title>
        <authorList>
            <person name="Rodriguez M."/>
            <person name="Reina J.C."/>
            <person name="Bejar V."/>
            <person name="Llamas I."/>
        </authorList>
    </citation>
    <scope>NUCLEOTIDE SEQUENCE [LARGE SCALE GENOMIC DNA]</scope>
    <source>
        <strain evidence="6 7">N10</strain>
    </source>
</reference>